<evidence type="ECO:0000313" key="10">
    <source>
        <dbReference type="Proteomes" id="UP000183085"/>
    </source>
</evidence>
<dbReference type="GO" id="GO:0009427">
    <property type="term" value="C:bacterial-type flagellum basal body, distal rod, L ring"/>
    <property type="evidence" value="ECO:0007669"/>
    <property type="project" value="InterPro"/>
</dbReference>
<dbReference type="EMBL" id="MNYI01000189">
    <property type="protein sequence ID" value="OIP38060.1"/>
    <property type="molecule type" value="Genomic_DNA"/>
</dbReference>
<dbReference type="PANTHER" id="PTHR34933">
    <property type="entry name" value="FLAGELLAR L-RING PROTEIN"/>
    <property type="match status" value="1"/>
</dbReference>
<evidence type="ECO:0000256" key="1">
    <source>
        <dbReference type="ARBA" id="ARBA00002591"/>
    </source>
</evidence>
<dbReference type="STRING" id="1817895.AUJ95_07295"/>
<protein>
    <recommendedName>
        <fullName evidence="11">Basal body L-ring protein</fullName>
    </recommendedName>
</protein>
<organism evidence="9 10">
    <name type="scientific">Candidatus Desantisbacteria bacterium CG2_30_40_21</name>
    <dbReference type="NCBI Taxonomy" id="1817895"/>
    <lineage>
        <taxon>Bacteria</taxon>
        <taxon>Candidatus Desantisiibacteriota</taxon>
    </lineage>
</organism>
<dbReference type="AlphaFoldDB" id="A0A1J5DPI7"/>
<evidence type="ECO:0000256" key="2">
    <source>
        <dbReference type="ARBA" id="ARBA00004117"/>
    </source>
</evidence>
<comment type="caution">
    <text evidence="9">The sequence shown here is derived from an EMBL/GenBank/DDBJ whole genome shotgun (WGS) entry which is preliminary data.</text>
</comment>
<comment type="function">
    <text evidence="1">Assembles around the rod to form the L-ring and probably protects the motor/basal body from shearing forces during rotation.</text>
</comment>
<keyword evidence="8" id="KW-0998">Cell outer membrane</keyword>
<keyword evidence="5" id="KW-0732">Signal</keyword>
<evidence type="ECO:0000256" key="7">
    <source>
        <dbReference type="ARBA" id="ARBA00023143"/>
    </source>
</evidence>
<dbReference type="GO" id="GO:0009279">
    <property type="term" value="C:cell outer membrane"/>
    <property type="evidence" value="ECO:0007669"/>
    <property type="project" value="UniProtKB-SubCell"/>
</dbReference>
<dbReference type="Proteomes" id="UP000183085">
    <property type="component" value="Unassembled WGS sequence"/>
</dbReference>
<dbReference type="GO" id="GO:0071973">
    <property type="term" value="P:bacterial-type flagellum-dependent cell motility"/>
    <property type="evidence" value="ECO:0007669"/>
    <property type="project" value="InterPro"/>
</dbReference>
<reference evidence="9 10" key="1">
    <citation type="journal article" date="2016" name="Environ. Microbiol.">
        <title>Genomic resolution of a cold subsurface aquifer community provides metabolic insights for novel microbes adapted to high CO concentrations.</title>
        <authorList>
            <person name="Probst A.J."/>
            <person name="Castelle C.J."/>
            <person name="Singh A."/>
            <person name="Brown C.T."/>
            <person name="Anantharaman K."/>
            <person name="Sharon I."/>
            <person name="Hug L.A."/>
            <person name="Burstein D."/>
            <person name="Emerson J.B."/>
            <person name="Thomas B.C."/>
            <person name="Banfield J.F."/>
        </authorList>
    </citation>
    <scope>NUCLEOTIDE SEQUENCE [LARGE SCALE GENOMIC DNA]</scope>
    <source>
        <strain evidence="9">CG2_30_40_21</strain>
    </source>
</reference>
<comment type="similarity">
    <text evidence="4">Belongs to the FlgH family.</text>
</comment>
<evidence type="ECO:0000256" key="3">
    <source>
        <dbReference type="ARBA" id="ARBA00004442"/>
    </source>
</evidence>
<dbReference type="PANTHER" id="PTHR34933:SF1">
    <property type="entry name" value="FLAGELLAR L-RING PROTEIN"/>
    <property type="match status" value="1"/>
</dbReference>
<evidence type="ECO:0000256" key="8">
    <source>
        <dbReference type="ARBA" id="ARBA00023237"/>
    </source>
</evidence>
<dbReference type="InterPro" id="IPR000527">
    <property type="entry name" value="Flag_Lring"/>
</dbReference>
<gene>
    <name evidence="9" type="ORF">AUJ95_07295</name>
</gene>
<keyword evidence="6" id="KW-0472">Membrane</keyword>
<accession>A0A1J5DPI7</accession>
<keyword evidence="7" id="KW-0975">Bacterial flagellum</keyword>
<evidence type="ECO:0000256" key="5">
    <source>
        <dbReference type="ARBA" id="ARBA00022729"/>
    </source>
</evidence>
<evidence type="ECO:0008006" key="11">
    <source>
        <dbReference type="Google" id="ProtNLM"/>
    </source>
</evidence>
<dbReference type="Pfam" id="PF02107">
    <property type="entry name" value="FlgH"/>
    <property type="match status" value="1"/>
</dbReference>
<comment type="subcellular location">
    <subcellularLocation>
        <location evidence="2">Bacterial flagellum basal body</location>
    </subcellularLocation>
    <subcellularLocation>
        <location evidence="3">Cell outer membrane</location>
    </subcellularLocation>
</comment>
<proteinExistence type="inferred from homology"/>
<dbReference type="PRINTS" id="PR01008">
    <property type="entry name" value="FLGLRINGFLGH"/>
</dbReference>
<dbReference type="GO" id="GO:0003774">
    <property type="term" value="F:cytoskeletal motor activity"/>
    <property type="evidence" value="ECO:0007669"/>
    <property type="project" value="InterPro"/>
</dbReference>
<sequence>MKRSEKFYFILILVITLTVWVKARITNAESLWLKGGQESLYTDSKAKKKGDTLTVIITESSQASHKSVTKRAKDISLNGTPDTVAAGKKANLLSFLPFTGAKAKSSFNGAGATTRTGLLNAMITVDVTEVMANGNLVIDGKRVLKVNGDEEQISVSGIVRPQDITPQNTILSSYISNANIKYKGEAELTDKERPGVIGRVTNKIANIFF</sequence>
<evidence type="ECO:0000256" key="4">
    <source>
        <dbReference type="ARBA" id="ARBA00006929"/>
    </source>
</evidence>
<evidence type="ECO:0000313" key="9">
    <source>
        <dbReference type="EMBL" id="OIP38060.1"/>
    </source>
</evidence>
<name>A0A1J5DPI7_9BACT</name>
<evidence type="ECO:0000256" key="6">
    <source>
        <dbReference type="ARBA" id="ARBA00023136"/>
    </source>
</evidence>